<feature type="region of interest" description="Disordered" evidence="1">
    <location>
        <begin position="171"/>
        <end position="243"/>
    </location>
</feature>
<dbReference type="GO" id="GO:0005840">
    <property type="term" value="C:ribosome"/>
    <property type="evidence" value="ECO:0007669"/>
    <property type="project" value="UniProtKB-KW"/>
</dbReference>
<keyword evidence="2" id="KW-0687">Ribonucleoprotein</keyword>
<keyword evidence="2" id="KW-0689">Ribosomal protein</keyword>
<name>A0A0A9ZEX3_LYGHE</name>
<sequence length="243" mass="27209">EIEKAVQNKYLGEELNIETKLHHLNLDPKNRVELEQKDPEKERLKENQTALKRNKDLLKETDLVVARYRSRSLYSPVDGHLQACKLTYLKRLKELKHKEQVRRFRHPPQLESENVVGVAEQNTPVEGTSWATRPFGILKNTSRPSAYLVTDTPIPFPRTTLESSRKLMSDLEASTERGAQSTPASAGLFRGSGDPLSGGLQGKYRQIRSTPGSAGAVRRSAGAVRSSAEVEDKEQGSLRSRPV</sequence>
<reference evidence="2" key="1">
    <citation type="journal article" date="2014" name="PLoS ONE">
        <title>Transcriptome-Based Identification of ABC Transporters in the Western Tarnished Plant Bug Lygus hesperus.</title>
        <authorList>
            <person name="Hull J.J."/>
            <person name="Chaney K."/>
            <person name="Geib S.M."/>
            <person name="Fabrick J.A."/>
            <person name="Brent C.S."/>
            <person name="Walsh D."/>
            <person name="Lavine L.C."/>
        </authorList>
    </citation>
    <scope>NUCLEOTIDE SEQUENCE</scope>
</reference>
<organism evidence="2">
    <name type="scientific">Lygus hesperus</name>
    <name type="common">Western plant bug</name>
    <dbReference type="NCBI Taxonomy" id="30085"/>
    <lineage>
        <taxon>Eukaryota</taxon>
        <taxon>Metazoa</taxon>
        <taxon>Ecdysozoa</taxon>
        <taxon>Arthropoda</taxon>
        <taxon>Hexapoda</taxon>
        <taxon>Insecta</taxon>
        <taxon>Pterygota</taxon>
        <taxon>Neoptera</taxon>
        <taxon>Paraneoptera</taxon>
        <taxon>Hemiptera</taxon>
        <taxon>Heteroptera</taxon>
        <taxon>Panheteroptera</taxon>
        <taxon>Cimicomorpha</taxon>
        <taxon>Miridae</taxon>
        <taxon>Mirini</taxon>
        <taxon>Lygus</taxon>
    </lineage>
</organism>
<feature type="non-terminal residue" evidence="2">
    <location>
        <position position="1"/>
    </location>
</feature>
<proteinExistence type="predicted"/>
<feature type="compositionally biased region" description="Low complexity" evidence="1">
    <location>
        <begin position="212"/>
        <end position="227"/>
    </location>
</feature>
<dbReference type="EMBL" id="GBHO01003204">
    <property type="protein sequence ID" value="JAG40400.1"/>
    <property type="molecule type" value="Transcribed_RNA"/>
</dbReference>
<evidence type="ECO:0000256" key="1">
    <source>
        <dbReference type="SAM" id="MobiDB-lite"/>
    </source>
</evidence>
<evidence type="ECO:0000313" key="2">
    <source>
        <dbReference type="EMBL" id="JAG40400.1"/>
    </source>
</evidence>
<reference evidence="2" key="2">
    <citation type="submission" date="2014-07" db="EMBL/GenBank/DDBJ databases">
        <authorList>
            <person name="Hull J."/>
        </authorList>
    </citation>
    <scope>NUCLEOTIDE SEQUENCE</scope>
</reference>
<protein>
    <submittedName>
        <fullName evidence="2">50S ribosomal protein L19</fullName>
    </submittedName>
</protein>
<gene>
    <name evidence="2" type="primary">rplS_0</name>
    <name evidence="2" type="ORF">CM83_19458</name>
</gene>
<dbReference type="AlphaFoldDB" id="A0A0A9ZEX3"/>
<accession>A0A0A9ZEX3</accession>